<name>A0ACC3NIN3_9PEZI</name>
<protein>
    <submittedName>
        <fullName evidence="1">Uncharacterized protein</fullName>
    </submittedName>
</protein>
<keyword evidence="2" id="KW-1185">Reference proteome</keyword>
<proteinExistence type="predicted"/>
<organism evidence="1 2">
    <name type="scientific">Vermiconidia calcicola</name>
    <dbReference type="NCBI Taxonomy" id="1690605"/>
    <lineage>
        <taxon>Eukaryota</taxon>
        <taxon>Fungi</taxon>
        <taxon>Dikarya</taxon>
        <taxon>Ascomycota</taxon>
        <taxon>Pezizomycotina</taxon>
        <taxon>Dothideomycetes</taxon>
        <taxon>Dothideomycetidae</taxon>
        <taxon>Mycosphaerellales</taxon>
        <taxon>Extremaceae</taxon>
        <taxon>Vermiconidia</taxon>
    </lineage>
</organism>
<evidence type="ECO:0000313" key="1">
    <source>
        <dbReference type="EMBL" id="KAK3717790.1"/>
    </source>
</evidence>
<accession>A0ACC3NIN3</accession>
<dbReference type="EMBL" id="JAUTXU010000035">
    <property type="protein sequence ID" value="KAK3717790.1"/>
    <property type="molecule type" value="Genomic_DNA"/>
</dbReference>
<evidence type="ECO:0000313" key="2">
    <source>
        <dbReference type="Proteomes" id="UP001281147"/>
    </source>
</evidence>
<sequence length="317" mass="35898">MVSLHLNDDQKNEMKNRTQAMGQPQWPEQVHGHPTNSTLTQDIDGRIKAAMPYQMQDVREYILCTRGNSGNLEVLTSMGAKPAVLMQDCKRFLDEHKTGTEGYCQASWRGFVEEHDNSSSNVKVEPPQENVKESGKRVARRTPGKRTPKVRRRRAAPSTISSGPSFSAGDREADGEPLPPCVEMRSFTISDGERVKEYLLSRLVLLQQQTNKRIAKAWIKGICPKKQARFPYQNKLRRERDGLNPEIPEWWPIEQCAFVEPDHIDKKRKCESILPSHDDVLIAHRTDGSLPPYPALETDAGAAEAMERRRCGGERDA</sequence>
<dbReference type="Proteomes" id="UP001281147">
    <property type="component" value="Unassembled WGS sequence"/>
</dbReference>
<comment type="caution">
    <text evidence="1">The sequence shown here is derived from an EMBL/GenBank/DDBJ whole genome shotgun (WGS) entry which is preliminary data.</text>
</comment>
<gene>
    <name evidence="1" type="ORF">LTR37_005561</name>
</gene>
<reference evidence="1" key="1">
    <citation type="submission" date="2023-07" db="EMBL/GenBank/DDBJ databases">
        <title>Black Yeasts Isolated from many extreme environments.</title>
        <authorList>
            <person name="Coleine C."/>
            <person name="Stajich J.E."/>
            <person name="Selbmann L."/>
        </authorList>
    </citation>
    <scope>NUCLEOTIDE SEQUENCE</scope>
    <source>
        <strain evidence="1">CCFEE 5714</strain>
    </source>
</reference>